<evidence type="ECO:0000313" key="2">
    <source>
        <dbReference type="Proteomes" id="UP000076761"/>
    </source>
</evidence>
<accession>A0A165MND0</accession>
<dbReference type="InParanoid" id="A0A165MND0"/>
<dbReference type="AlphaFoldDB" id="A0A165MND0"/>
<gene>
    <name evidence="1" type="ORF">NEOLEDRAFT_149355</name>
</gene>
<reference evidence="1 2" key="1">
    <citation type="journal article" date="2016" name="Mol. Biol. Evol.">
        <title>Comparative Genomics of Early-Diverging Mushroom-Forming Fungi Provides Insights into the Origins of Lignocellulose Decay Capabilities.</title>
        <authorList>
            <person name="Nagy L.G."/>
            <person name="Riley R."/>
            <person name="Tritt A."/>
            <person name="Adam C."/>
            <person name="Daum C."/>
            <person name="Floudas D."/>
            <person name="Sun H."/>
            <person name="Yadav J.S."/>
            <person name="Pangilinan J."/>
            <person name="Larsson K.H."/>
            <person name="Matsuura K."/>
            <person name="Barry K."/>
            <person name="Labutti K."/>
            <person name="Kuo R."/>
            <person name="Ohm R.A."/>
            <person name="Bhattacharya S.S."/>
            <person name="Shirouzu T."/>
            <person name="Yoshinaga Y."/>
            <person name="Martin F.M."/>
            <person name="Grigoriev I.V."/>
            <person name="Hibbett D.S."/>
        </authorList>
    </citation>
    <scope>NUCLEOTIDE SEQUENCE [LARGE SCALE GENOMIC DNA]</scope>
    <source>
        <strain evidence="1 2">HHB14362 ss-1</strain>
    </source>
</reference>
<protein>
    <submittedName>
        <fullName evidence="1">Uncharacterized protein</fullName>
    </submittedName>
</protein>
<keyword evidence="2" id="KW-1185">Reference proteome</keyword>
<evidence type="ECO:0000313" key="1">
    <source>
        <dbReference type="EMBL" id="KZT18560.1"/>
    </source>
</evidence>
<organism evidence="1 2">
    <name type="scientific">Neolentinus lepideus HHB14362 ss-1</name>
    <dbReference type="NCBI Taxonomy" id="1314782"/>
    <lineage>
        <taxon>Eukaryota</taxon>
        <taxon>Fungi</taxon>
        <taxon>Dikarya</taxon>
        <taxon>Basidiomycota</taxon>
        <taxon>Agaricomycotina</taxon>
        <taxon>Agaricomycetes</taxon>
        <taxon>Gloeophyllales</taxon>
        <taxon>Gloeophyllaceae</taxon>
        <taxon>Neolentinus</taxon>
    </lineage>
</organism>
<proteinExistence type="predicted"/>
<dbReference type="Proteomes" id="UP000076761">
    <property type="component" value="Unassembled WGS sequence"/>
</dbReference>
<name>A0A165MND0_9AGAM</name>
<sequence length="123" mass="13791">MVVPQHSFPISLMLQLLHHHSRLLPRDFPLHACSAHHTEHLILEGCRQPSIEPQSSYQKGQYIAVEIEQALYAQSHSACTRTSTPNFHSSLVLFSVVSIRLEFHRVSVDMVGVTSSNSLPPRG</sequence>
<dbReference type="EMBL" id="KV425672">
    <property type="protein sequence ID" value="KZT18560.1"/>
    <property type="molecule type" value="Genomic_DNA"/>
</dbReference>